<organism evidence="2">
    <name type="scientific">marine metagenome</name>
    <dbReference type="NCBI Taxonomy" id="408172"/>
    <lineage>
        <taxon>unclassified sequences</taxon>
        <taxon>metagenomes</taxon>
        <taxon>ecological metagenomes</taxon>
    </lineage>
</organism>
<accession>A0A381Y8N3</accession>
<dbReference type="EMBL" id="UINC01017648">
    <property type="protein sequence ID" value="SVA73429.1"/>
    <property type="molecule type" value="Genomic_DNA"/>
</dbReference>
<dbReference type="AlphaFoldDB" id="A0A381Y8N3"/>
<sequence>MTRLGQLLAVLLVLQLGLAFGLNQIQTGLSAPPSQTLLITSGDVEIDQLTIEDADGDQINFRKAHGFWIIPIDGDFPADQEKVENILKRLRELERGLPIGTTPAALQRFKVEENNFERRITLYSDEMLIAEIFLGTSPRARMAHARSSNDTSVFEVKLATYELPVQSKEWQDERVVQVPYPDIDAIVVPGVVNLVRNRTPDTGASTNAGATPAPELWSSPELGPGESIQQESADTLAKKISVLRIVDVLGRDLEAVYELTPPQFTLAIETINDDTVVYEFGAIEGEDDYVLKASIRPEYFRVPGYLIKSLIQAADRDAIVIQ</sequence>
<name>A0A381Y8N3_9ZZZZ</name>
<proteinExistence type="predicted"/>
<evidence type="ECO:0000313" key="2">
    <source>
        <dbReference type="EMBL" id="SVA73429.1"/>
    </source>
</evidence>
<reference evidence="2" key="1">
    <citation type="submission" date="2018-05" db="EMBL/GenBank/DDBJ databases">
        <authorList>
            <person name="Lanie J.A."/>
            <person name="Ng W.-L."/>
            <person name="Kazmierczak K.M."/>
            <person name="Andrzejewski T.M."/>
            <person name="Davidsen T.M."/>
            <person name="Wayne K.J."/>
            <person name="Tettelin H."/>
            <person name="Glass J.I."/>
            <person name="Rusch D."/>
            <person name="Podicherti R."/>
            <person name="Tsui H.-C.T."/>
            <person name="Winkler M.E."/>
        </authorList>
    </citation>
    <scope>NUCLEOTIDE SEQUENCE</scope>
</reference>
<feature type="domain" description="DUF4340" evidence="1">
    <location>
        <begin position="68"/>
        <end position="260"/>
    </location>
</feature>
<protein>
    <recommendedName>
        <fullName evidence="1">DUF4340 domain-containing protein</fullName>
    </recommendedName>
</protein>
<gene>
    <name evidence="2" type="ORF">METZ01_LOCUS126283</name>
</gene>
<dbReference type="Pfam" id="PF14238">
    <property type="entry name" value="DUF4340"/>
    <property type="match status" value="1"/>
</dbReference>
<dbReference type="InterPro" id="IPR025641">
    <property type="entry name" value="DUF4340"/>
</dbReference>
<evidence type="ECO:0000259" key="1">
    <source>
        <dbReference type="Pfam" id="PF14238"/>
    </source>
</evidence>